<evidence type="ECO:0000256" key="1">
    <source>
        <dbReference type="SAM" id="MobiDB-lite"/>
    </source>
</evidence>
<feature type="compositionally biased region" description="Low complexity" evidence="1">
    <location>
        <begin position="17"/>
        <end position="27"/>
    </location>
</feature>
<keyword evidence="2" id="KW-1133">Transmembrane helix</keyword>
<keyword evidence="2" id="KW-0812">Transmembrane</keyword>
<feature type="region of interest" description="Disordered" evidence="1">
    <location>
        <begin position="1"/>
        <end position="28"/>
    </location>
</feature>
<feature type="transmembrane region" description="Helical" evidence="2">
    <location>
        <begin position="200"/>
        <end position="219"/>
    </location>
</feature>
<name>A0A380NYY0_STRGR</name>
<gene>
    <name evidence="3" type="ORF">NCTC7807_03016</name>
</gene>
<feature type="transmembrane region" description="Helical" evidence="2">
    <location>
        <begin position="418"/>
        <end position="438"/>
    </location>
</feature>
<evidence type="ECO:0000313" key="4">
    <source>
        <dbReference type="Proteomes" id="UP000254150"/>
    </source>
</evidence>
<dbReference type="Proteomes" id="UP000254150">
    <property type="component" value="Unassembled WGS sequence"/>
</dbReference>
<reference evidence="3 4" key="1">
    <citation type="submission" date="2018-06" db="EMBL/GenBank/DDBJ databases">
        <authorList>
            <consortium name="Pathogen Informatics"/>
            <person name="Doyle S."/>
        </authorList>
    </citation>
    <scope>NUCLEOTIDE SEQUENCE [LARGE SCALE GENOMIC DNA]</scope>
    <source>
        <strain evidence="3 4">NCTC7807</strain>
    </source>
</reference>
<dbReference type="RefSeq" id="WP_115068746.1">
    <property type="nucleotide sequence ID" value="NZ_UHID01000006.1"/>
</dbReference>
<sequence>MSTTDAVRPHDRPRTAPEPALRPAAEPGSGAEISIWSRLFFDGKALVLRSRGFFGERRERRYPLSGPQGISRAVLVFPDAETAARERGAGEVWLLDASGRPVARLLPYQWIPAGAPWLNFEEAVRRSGITALFKACGIPVERTTQDRADAPRVPWWQELTLLLSPGPALPLWYQALRMALGGVWFLAFTVLFFSEASLPWLMLLAAVTAFLAPVARLAVRRVTALRNRSAARLDPAPLVEISPCPGPPEEDGTVATRRFVSRAVLRVFPGELSVVDPYGADVRRALSGPAGAVAVVRLTGPDGEPVGVELRYASGARAPLGAWADWFAGPGGEAAWDRFRRAVPLPCEERKVSAVALTPSLTRGPGAAFPGPRAKEARQDALFTRSIGTLNSTMFMIFSSSFSFWWAPVVRIESPAAARTSALLGLAGLLLQFAPWCWHHLRSRSHFERPVSGEDRSLRPRSRPRPARSCTSPTTRKARTR</sequence>
<evidence type="ECO:0000256" key="2">
    <source>
        <dbReference type="SAM" id="Phobius"/>
    </source>
</evidence>
<feature type="transmembrane region" description="Helical" evidence="2">
    <location>
        <begin position="175"/>
        <end position="194"/>
    </location>
</feature>
<accession>A0A380NYY0</accession>
<evidence type="ECO:0000313" key="3">
    <source>
        <dbReference type="EMBL" id="SUP57143.1"/>
    </source>
</evidence>
<keyword evidence="2" id="KW-0472">Membrane</keyword>
<dbReference type="AlphaFoldDB" id="A0A380NYY0"/>
<proteinExistence type="predicted"/>
<protein>
    <submittedName>
        <fullName evidence="3">Integral membrane protein</fullName>
    </submittedName>
</protein>
<feature type="transmembrane region" description="Helical" evidence="2">
    <location>
        <begin position="382"/>
        <end position="406"/>
    </location>
</feature>
<dbReference type="EMBL" id="UHID01000006">
    <property type="protein sequence ID" value="SUP57143.1"/>
    <property type="molecule type" value="Genomic_DNA"/>
</dbReference>
<organism evidence="3 4">
    <name type="scientific">Streptomyces griseus</name>
    <dbReference type="NCBI Taxonomy" id="1911"/>
    <lineage>
        <taxon>Bacteria</taxon>
        <taxon>Bacillati</taxon>
        <taxon>Actinomycetota</taxon>
        <taxon>Actinomycetes</taxon>
        <taxon>Kitasatosporales</taxon>
        <taxon>Streptomycetaceae</taxon>
        <taxon>Streptomyces</taxon>
    </lineage>
</organism>
<feature type="compositionally biased region" description="Basic and acidic residues" evidence="1">
    <location>
        <begin position="449"/>
        <end position="458"/>
    </location>
</feature>
<feature type="region of interest" description="Disordered" evidence="1">
    <location>
        <begin position="449"/>
        <end position="481"/>
    </location>
</feature>